<gene>
    <name evidence="10" type="ORF">C3L33_03924</name>
</gene>
<keyword evidence="3" id="KW-0677">Repeat</keyword>
<proteinExistence type="predicted"/>
<evidence type="ECO:0000256" key="4">
    <source>
        <dbReference type="ARBA" id="ARBA00022989"/>
    </source>
</evidence>
<feature type="domain" description="PGG" evidence="9">
    <location>
        <begin position="1"/>
        <end position="106"/>
    </location>
</feature>
<evidence type="ECO:0000256" key="3">
    <source>
        <dbReference type="ARBA" id="ARBA00022737"/>
    </source>
</evidence>
<keyword evidence="2 8" id="KW-0812">Transmembrane</keyword>
<feature type="non-terminal residue" evidence="10">
    <location>
        <position position="1"/>
    </location>
</feature>
<dbReference type="EMBL" id="QEFC01000403">
    <property type="protein sequence ID" value="KAE9464168.1"/>
    <property type="molecule type" value="Genomic_DNA"/>
</dbReference>
<feature type="transmembrane region" description="Helical" evidence="8">
    <location>
        <begin position="81"/>
        <end position="102"/>
    </location>
</feature>
<comment type="subcellular location">
    <subcellularLocation>
        <location evidence="1">Membrane</location>
        <topology evidence="1">Multi-pass membrane protein</topology>
    </subcellularLocation>
</comment>
<evidence type="ECO:0000256" key="6">
    <source>
        <dbReference type="ARBA" id="ARBA00023136"/>
    </source>
</evidence>
<evidence type="ECO:0000256" key="2">
    <source>
        <dbReference type="ARBA" id="ARBA00022692"/>
    </source>
</evidence>
<evidence type="ECO:0000259" key="9">
    <source>
        <dbReference type="Pfam" id="PF13962"/>
    </source>
</evidence>
<feature type="region of interest" description="Disordered" evidence="7">
    <location>
        <begin position="1"/>
        <end position="31"/>
    </location>
</feature>
<evidence type="ECO:0000313" key="10">
    <source>
        <dbReference type="EMBL" id="KAE9464168.1"/>
    </source>
</evidence>
<reference evidence="10" key="1">
    <citation type="journal article" date="2019" name="Genome Biol. Evol.">
        <title>The Rhododendron genome and chromosomal organization provide insight into shared whole-genome duplications across the heath family (Ericaceae).</title>
        <authorList>
            <person name="Soza V.L."/>
            <person name="Lindsley D."/>
            <person name="Waalkes A."/>
            <person name="Ramage E."/>
            <person name="Patwardhan R.P."/>
            <person name="Burton J.N."/>
            <person name="Adey A."/>
            <person name="Kumar A."/>
            <person name="Qiu R."/>
            <person name="Shendure J."/>
            <person name="Hall B."/>
        </authorList>
    </citation>
    <scope>NUCLEOTIDE SEQUENCE</scope>
    <source>
        <strain evidence="10">RSF 1966-606</strain>
    </source>
</reference>
<evidence type="ECO:0000256" key="1">
    <source>
        <dbReference type="ARBA" id="ARBA00004141"/>
    </source>
</evidence>
<dbReference type="GO" id="GO:0005886">
    <property type="term" value="C:plasma membrane"/>
    <property type="evidence" value="ECO:0007669"/>
    <property type="project" value="TreeGrafter"/>
</dbReference>
<organism evidence="10">
    <name type="scientific">Rhododendron williamsianum</name>
    <dbReference type="NCBI Taxonomy" id="262921"/>
    <lineage>
        <taxon>Eukaryota</taxon>
        <taxon>Viridiplantae</taxon>
        <taxon>Streptophyta</taxon>
        <taxon>Embryophyta</taxon>
        <taxon>Tracheophyta</taxon>
        <taxon>Spermatophyta</taxon>
        <taxon>Magnoliopsida</taxon>
        <taxon>eudicotyledons</taxon>
        <taxon>Gunneridae</taxon>
        <taxon>Pentapetalae</taxon>
        <taxon>asterids</taxon>
        <taxon>Ericales</taxon>
        <taxon>Ericaceae</taxon>
        <taxon>Ericoideae</taxon>
        <taxon>Rhodoreae</taxon>
        <taxon>Rhododendron</taxon>
    </lineage>
</organism>
<protein>
    <recommendedName>
        <fullName evidence="9">PGG domain-containing protein</fullName>
    </recommendedName>
</protein>
<name>A0A6A4MCT0_9ERIC</name>
<dbReference type="OrthoDB" id="681126at2759"/>
<dbReference type="Pfam" id="PF13962">
    <property type="entry name" value="PGG"/>
    <property type="match status" value="1"/>
</dbReference>
<dbReference type="PANTHER" id="PTHR24186">
    <property type="entry name" value="PROTEIN PHOSPHATASE 1 REGULATORY SUBUNIT"/>
    <property type="match status" value="1"/>
</dbReference>
<keyword evidence="5" id="KW-0040">ANK repeat</keyword>
<dbReference type="PANTHER" id="PTHR24186:SF37">
    <property type="entry name" value="PGG DOMAIN-CONTAINING PROTEIN"/>
    <property type="match status" value="1"/>
</dbReference>
<accession>A0A6A4MCT0</accession>
<feature type="non-terminal residue" evidence="10">
    <location>
        <position position="149"/>
    </location>
</feature>
<comment type="caution">
    <text evidence="10">The sequence shown here is derived from an EMBL/GenBank/DDBJ whole genome shotgun (WGS) entry which is preliminary data.</text>
</comment>
<dbReference type="InterPro" id="IPR026961">
    <property type="entry name" value="PGG_dom"/>
</dbReference>
<sequence>MAYQSILSPPGGLWQETKQGDSPAPSPSLDNTVDDDQIAGHAVMNPKDSYASYLILNTIVLGASLSTIMLAMTGFPMENKFLTWSLVFTVYITISFMGAAYLAAVNLVSPEPLSKYGLDVMLVGWLALCSFFVMVLHSCQFLVWLGKKL</sequence>
<evidence type="ECO:0000256" key="8">
    <source>
        <dbReference type="SAM" id="Phobius"/>
    </source>
</evidence>
<feature type="transmembrane region" description="Helical" evidence="8">
    <location>
        <begin position="122"/>
        <end position="145"/>
    </location>
</feature>
<dbReference type="AlphaFoldDB" id="A0A6A4MCT0"/>
<evidence type="ECO:0000256" key="5">
    <source>
        <dbReference type="ARBA" id="ARBA00023043"/>
    </source>
</evidence>
<evidence type="ECO:0000256" key="7">
    <source>
        <dbReference type="SAM" id="MobiDB-lite"/>
    </source>
</evidence>
<keyword evidence="6 8" id="KW-0472">Membrane</keyword>
<feature type="transmembrane region" description="Helical" evidence="8">
    <location>
        <begin position="50"/>
        <end position="72"/>
    </location>
</feature>
<keyword evidence="4 8" id="KW-1133">Transmembrane helix</keyword>